<dbReference type="InterPro" id="IPR032443">
    <property type="entry name" value="RAWUL"/>
</dbReference>
<dbReference type="Gene3D" id="3.10.20.90">
    <property type="entry name" value="Phosphatidylinositol 3-kinase Catalytic Subunit, Chain A, domain 1"/>
    <property type="match status" value="1"/>
</dbReference>
<feature type="region of interest" description="Disordered" evidence="1">
    <location>
        <begin position="1326"/>
        <end position="1439"/>
    </location>
</feature>
<reference evidence="3" key="1">
    <citation type="journal article" date="2021" name="Sci. Adv.">
        <title>The American lobster genome reveals insights on longevity, neural, and immune adaptations.</title>
        <authorList>
            <person name="Polinski J.M."/>
            <person name="Zimin A.V."/>
            <person name="Clark K.F."/>
            <person name="Kohn A.B."/>
            <person name="Sadowski N."/>
            <person name="Timp W."/>
            <person name="Ptitsyn A."/>
            <person name="Khanna P."/>
            <person name="Romanova D.Y."/>
            <person name="Williams P."/>
            <person name="Greenwood S.J."/>
            <person name="Moroz L.L."/>
            <person name="Walt D.R."/>
            <person name="Bodnar A.G."/>
        </authorList>
    </citation>
    <scope>NUCLEOTIDE SEQUENCE</scope>
    <source>
        <strain evidence="3">GMGI-L3</strain>
    </source>
</reference>
<dbReference type="EMBL" id="JAHLQT010037514">
    <property type="protein sequence ID" value="KAG7157392.1"/>
    <property type="molecule type" value="Genomic_DNA"/>
</dbReference>
<feature type="compositionally biased region" description="Basic and acidic residues" evidence="1">
    <location>
        <begin position="602"/>
        <end position="639"/>
    </location>
</feature>
<feature type="region of interest" description="Disordered" evidence="1">
    <location>
        <begin position="1142"/>
        <end position="1206"/>
    </location>
</feature>
<feature type="region of interest" description="Disordered" evidence="1">
    <location>
        <begin position="550"/>
        <end position="639"/>
    </location>
</feature>
<sequence length="1472" mass="156679">MLFKLRDEWAASAPHEMCKRRDFYSCHPETPPATPEDGGSDIGRWYILPDDPVSLALHPASSSSSPTCYKSHVMPVTSVNSCLTTSLQTRDQIIHQVNKNLAEGHVRYLQCPAGVSVAQLKRLLRAKFGVGPSHPMALLTCSSNDPLHDTLTLVDVAYITSWQRTEPLQLFYRIYERASKKIKLDPDSFNYESINLNEEMPKLEPSVGGEVTNNMYGSSDLTNSLSDYSSAPLLQAVEDFGFESLVKKEPAVKKSVMETSKSENAVIGRPYEAPGYKDVLTGKPKETAEEKIKSCAKDSQMMEKCDSLSQLTQGTVGDSDMSMDSAVSASSVVDTIVTYPGAYTTPSNGVSVGVAFVPGELGYISPAGVPCAIIPSSGCVPVTGNCIPSNANIPVVCKTDVNRQLEGDGEASVIKKWNTTSPVKEGQIVRESTQVPADVNINREGGRGSEEDEGKEVQLKISESGVISVRGRDTTVEGMLNSIESEACELLSKIESGSLCEDFVPRAVETLSEKNSFEVGSGTKKSKAKDKLGEVLRKLGDGKVNKDQVFQKGEKIKSSEMKSLPIQNQKSESSGSKETKGARSNVNSNINSRPDIACNDKALTDSIDKGLDRRPDAKKQGELQNGKELRDGNIKDSRSSHIPASLTAASMANLNKPHLKAGTSKIPHGEDNKNREQKSNNGLNSKKEGKQDSGAKSSSGSGCRKSSQPYGYKTLKTPPKSWNPTISREQLALVAGKSIGKGNKEPPRTNKFFKARNAPRFLGNPSAGVKPMYSGTGDSNGSQKRNVVFKLDPKTLGPVTVPVNNDVIPPTCPTSSVSSSTSSVSSVQATTPGMNQTALSALGSLSLQSANQKPQSSMQTCTSTAENHAALSRVEDTLVTSTKAALTLPTSLSSGIKESTNNSSKVIGNTNTLQDSKNTLQNNKTAKVGRSSSNNNSSTTNRNVKLPSAQIRGSNSKHEISGVSVPKSENKTNGGTVGLVGNTMTSLVASNPLMNQLKLAASTAMTTGTGIIKADTVNSLTVANTGLQPQQHLTLGSPTVGVSIIPSCGVSFPGAIGTLPLPYYSNPSLSYPAYPYLYQGAETIGLIPSHPSASYIPTFPACLPPRSPLSPRNIGGAKMMPELPLQSSLLPMVPLVSQVPAQAMSPRPMTPPSPRTPTSSQSPRPYPAQSPRQSNTNQSRPLTPQSPKPVISGQSSRPQTQSPKSLSILQPAVTQSLRLNNTGMLVTQPHCIAFPGQSEKFQPVTQQMSSFIPSIPESLVTPTSSSFYPQNSYYKQNACVQTSVSHTSVTPKSVCNTLNSSKPPVPQSPRAVISNQPGVCLMQTVATTSSQSSTSHTPHSPKLTSPQSPRSLSSPQCTVPQTHVNSRLSYSNLSQSRYQGMSSQQTEGRISNINKNKTKSVEETANRVVDNVTHGQPAGGNSVSSVKERGGSEPQSSACTPVCDVTHVIDAKQQCAEPSVSSSGGPRPCLKS</sequence>
<keyword evidence="4" id="KW-1185">Reference proteome</keyword>
<feature type="compositionally biased region" description="Polar residues" evidence="1">
    <location>
        <begin position="1357"/>
        <end position="1395"/>
    </location>
</feature>
<feature type="compositionally biased region" description="Low complexity" evidence="1">
    <location>
        <begin position="1327"/>
        <end position="1356"/>
    </location>
</feature>
<protein>
    <submittedName>
        <fullName evidence="3">Polycomb complex protein BMI-1-A-like</fullName>
    </submittedName>
</protein>
<gene>
    <name evidence="3" type="primary">bmi1a-L</name>
    <name evidence="3" type="ORF">Hamer_G005815</name>
</gene>
<evidence type="ECO:0000313" key="3">
    <source>
        <dbReference type="EMBL" id="KAG7157392.1"/>
    </source>
</evidence>
<organism evidence="3 4">
    <name type="scientific">Homarus americanus</name>
    <name type="common">American lobster</name>
    <dbReference type="NCBI Taxonomy" id="6706"/>
    <lineage>
        <taxon>Eukaryota</taxon>
        <taxon>Metazoa</taxon>
        <taxon>Ecdysozoa</taxon>
        <taxon>Arthropoda</taxon>
        <taxon>Crustacea</taxon>
        <taxon>Multicrustacea</taxon>
        <taxon>Malacostraca</taxon>
        <taxon>Eumalacostraca</taxon>
        <taxon>Eucarida</taxon>
        <taxon>Decapoda</taxon>
        <taxon>Pleocyemata</taxon>
        <taxon>Astacidea</taxon>
        <taxon>Nephropoidea</taxon>
        <taxon>Nephropidae</taxon>
        <taxon>Homarus</taxon>
    </lineage>
</organism>
<comment type="caution">
    <text evidence="3">The sequence shown here is derived from an EMBL/GenBank/DDBJ whole genome shotgun (WGS) entry which is preliminary data.</text>
</comment>
<name>A0A8J5JFV0_HOMAM</name>
<feature type="compositionally biased region" description="Low complexity" evidence="1">
    <location>
        <begin position="694"/>
        <end position="707"/>
    </location>
</feature>
<feature type="region of interest" description="Disordered" evidence="1">
    <location>
        <begin position="658"/>
        <end position="723"/>
    </location>
</feature>
<feature type="domain" description="RAWUL" evidence="2">
    <location>
        <begin position="107"/>
        <end position="173"/>
    </location>
</feature>
<proteinExistence type="predicted"/>
<evidence type="ECO:0000256" key="1">
    <source>
        <dbReference type="SAM" id="MobiDB-lite"/>
    </source>
</evidence>
<feature type="compositionally biased region" description="Low complexity" evidence="1">
    <location>
        <begin position="930"/>
        <end position="943"/>
    </location>
</feature>
<feature type="region of interest" description="Disordered" evidence="1">
    <location>
        <begin position="893"/>
        <end position="976"/>
    </location>
</feature>
<evidence type="ECO:0000259" key="2">
    <source>
        <dbReference type="Pfam" id="PF16207"/>
    </source>
</evidence>
<feature type="compositionally biased region" description="Polar residues" evidence="1">
    <location>
        <begin position="1170"/>
        <end position="1185"/>
    </location>
</feature>
<feature type="compositionally biased region" description="Polar residues" evidence="1">
    <location>
        <begin position="582"/>
        <end position="592"/>
    </location>
</feature>
<feature type="compositionally biased region" description="Polar residues" evidence="1">
    <location>
        <begin position="1192"/>
        <end position="1206"/>
    </location>
</feature>
<accession>A0A8J5JFV0</accession>
<feature type="compositionally biased region" description="Polar residues" evidence="1">
    <location>
        <begin position="893"/>
        <end position="925"/>
    </location>
</feature>
<dbReference type="Proteomes" id="UP000747542">
    <property type="component" value="Unassembled WGS sequence"/>
</dbReference>
<feature type="compositionally biased region" description="Basic and acidic residues" evidence="1">
    <location>
        <begin position="667"/>
        <end position="678"/>
    </location>
</feature>
<evidence type="ECO:0000313" key="4">
    <source>
        <dbReference type="Proteomes" id="UP000747542"/>
    </source>
</evidence>
<dbReference type="Pfam" id="PF16207">
    <property type="entry name" value="RAWUL"/>
    <property type="match status" value="1"/>
</dbReference>